<sequence length="303" mass="32598">MTLTIRAFRPDDATAACAALRAGRPYLVTTPETVAWQVAAQPHLRMLLAEADGRIVATARFGAYPDSEEPGHGFAAVHVVPGHRGQGTGTALLTATEEALAAEGVRHAHCWVDDEPAAHGFATARGYTRGRVAYFAGRDLTAPLPPLPARPPGVELRTAAEYADDPHPLYLVDVEGTRDEPGDVDLADQGYASWLAEIWHRPDLDRELTTVVLADGRPVGFSAAQTDGEGRYWSSFTTTVRAHRGRGLAKLAKADSLHRARAAGITAAFTHNDGGNAPMLAVNDWLGYERCAAEWKYSRELTA</sequence>
<dbReference type="CDD" id="cd04301">
    <property type="entry name" value="NAT_SF"/>
    <property type="match status" value="1"/>
</dbReference>
<keyword evidence="2" id="KW-0012">Acyltransferase</keyword>
<dbReference type="EMBL" id="BAAALD010000062">
    <property type="protein sequence ID" value="GAA1104431.1"/>
    <property type="molecule type" value="Genomic_DNA"/>
</dbReference>
<proteinExistence type="predicted"/>
<protein>
    <submittedName>
        <fullName evidence="4">GNAT family N-acetyltransferase</fullName>
    </submittedName>
</protein>
<keyword evidence="5" id="KW-1185">Reference proteome</keyword>
<evidence type="ECO:0000256" key="1">
    <source>
        <dbReference type="ARBA" id="ARBA00022679"/>
    </source>
</evidence>
<dbReference type="RefSeq" id="WP_344626226.1">
    <property type="nucleotide sequence ID" value="NZ_BAAALD010000062.1"/>
</dbReference>
<dbReference type="PROSITE" id="PS51186">
    <property type="entry name" value="GNAT"/>
    <property type="match status" value="2"/>
</dbReference>
<evidence type="ECO:0000313" key="4">
    <source>
        <dbReference type="EMBL" id="GAA1104431.1"/>
    </source>
</evidence>
<feature type="domain" description="N-acetyltransferase" evidence="3">
    <location>
        <begin position="154"/>
        <end position="303"/>
    </location>
</feature>
<dbReference type="InterPro" id="IPR000182">
    <property type="entry name" value="GNAT_dom"/>
</dbReference>
<dbReference type="Pfam" id="PF00583">
    <property type="entry name" value="Acetyltransf_1"/>
    <property type="match status" value="2"/>
</dbReference>
<dbReference type="InterPro" id="IPR050832">
    <property type="entry name" value="Bact_Acetyltransf"/>
</dbReference>
<keyword evidence="1" id="KW-0808">Transferase</keyword>
<dbReference type="Gene3D" id="3.40.630.30">
    <property type="match status" value="1"/>
</dbReference>
<accession>A0ABN1TWU5</accession>
<dbReference type="Proteomes" id="UP001499987">
    <property type="component" value="Unassembled WGS sequence"/>
</dbReference>
<evidence type="ECO:0000259" key="3">
    <source>
        <dbReference type="PROSITE" id="PS51186"/>
    </source>
</evidence>
<evidence type="ECO:0000256" key="2">
    <source>
        <dbReference type="ARBA" id="ARBA00023315"/>
    </source>
</evidence>
<organism evidence="4 5">
    <name type="scientific">Kitasatospora arboriphila</name>
    <dbReference type="NCBI Taxonomy" id="258052"/>
    <lineage>
        <taxon>Bacteria</taxon>
        <taxon>Bacillati</taxon>
        <taxon>Actinomycetota</taxon>
        <taxon>Actinomycetes</taxon>
        <taxon>Kitasatosporales</taxon>
        <taxon>Streptomycetaceae</taxon>
        <taxon>Kitasatospora</taxon>
    </lineage>
</organism>
<dbReference type="PANTHER" id="PTHR43877:SF1">
    <property type="entry name" value="ACETYLTRANSFERASE"/>
    <property type="match status" value="1"/>
</dbReference>
<dbReference type="SUPFAM" id="SSF55729">
    <property type="entry name" value="Acyl-CoA N-acyltransferases (Nat)"/>
    <property type="match status" value="2"/>
</dbReference>
<reference evidence="4 5" key="1">
    <citation type="journal article" date="2019" name="Int. J. Syst. Evol. Microbiol.">
        <title>The Global Catalogue of Microorganisms (GCM) 10K type strain sequencing project: providing services to taxonomists for standard genome sequencing and annotation.</title>
        <authorList>
            <consortium name="The Broad Institute Genomics Platform"/>
            <consortium name="The Broad Institute Genome Sequencing Center for Infectious Disease"/>
            <person name="Wu L."/>
            <person name="Ma J."/>
        </authorList>
    </citation>
    <scope>NUCLEOTIDE SEQUENCE [LARGE SCALE GENOMIC DNA]</scope>
    <source>
        <strain evidence="4 5">JCM 13002</strain>
    </source>
</reference>
<dbReference type="PANTHER" id="PTHR43877">
    <property type="entry name" value="AMINOALKYLPHOSPHONATE N-ACETYLTRANSFERASE-RELATED-RELATED"/>
    <property type="match status" value="1"/>
</dbReference>
<comment type="caution">
    <text evidence="4">The sequence shown here is derived from an EMBL/GenBank/DDBJ whole genome shotgun (WGS) entry which is preliminary data.</text>
</comment>
<feature type="domain" description="N-acetyltransferase" evidence="3">
    <location>
        <begin position="3"/>
        <end position="150"/>
    </location>
</feature>
<gene>
    <name evidence="4" type="ORF">GCM10009663_53360</name>
</gene>
<name>A0ABN1TWU5_9ACTN</name>
<dbReference type="InterPro" id="IPR016181">
    <property type="entry name" value="Acyl_CoA_acyltransferase"/>
</dbReference>
<evidence type="ECO:0000313" key="5">
    <source>
        <dbReference type="Proteomes" id="UP001499987"/>
    </source>
</evidence>